<dbReference type="InterPro" id="IPR025579">
    <property type="entry name" value="DUF4357"/>
</dbReference>
<evidence type="ECO:0000313" key="2">
    <source>
        <dbReference type="EMBL" id="MBB5235956.1"/>
    </source>
</evidence>
<dbReference type="Gene3D" id="3.40.50.300">
    <property type="entry name" value="P-loop containing nucleotide triphosphate hydrolases"/>
    <property type="match status" value="1"/>
</dbReference>
<organism evidence="2 3">
    <name type="scientific">Deinococcus budaensis</name>
    <dbReference type="NCBI Taxonomy" id="1665626"/>
    <lineage>
        <taxon>Bacteria</taxon>
        <taxon>Thermotogati</taxon>
        <taxon>Deinococcota</taxon>
        <taxon>Deinococci</taxon>
        <taxon>Deinococcales</taxon>
        <taxon>Deinococcaceae</taxon>
        <taxon>Deinococcus</taxon>
    </lineage>
</organism>
<dbReference type="PANTHER" id="PTHR37291">
    <property type="entry name" value="5-METHYLCYTOSINE-SPECIFIC RESTRICTION ENZYME B"/>
    <property type="match status" value="1"/>
</dbReference>
<dbReference type="InterPro" id="IPR052934">
    <property type="entry name" value="Methyl-DNA_Rec/Restrict_Enz"/>
</dbReference>
<protein>
    <recommendedName>
        <fullName evidence="1">AAA+ ATPase domain-containing protein</fullName>
    </recommendedName>
</protein>
<dbReference type="GO" id="GO:0005524">
    <property type="term" value="F:ATP binding"/>
    <property type="evidence" value="ECO:0007669"/>
    <property type="project" value="InterPro"/>
</dbReference>
<keyword evidence="3" id="KW-1185">Reference proteome</keyword>
<evidence type="ECO:0000313" key="3">
    <source>
        <dbReference type="Proteomes" id="UP000525389"/>
    </source>
</evidence>
<dbReference type="EMBL" id="JACHFN010000018">
    <property type="protein sequence ID" value="MBB5235956.1"/>
    <property type="molecule type" value="Genomic_DNA"/>
</dbReference>
<sequence>MTGQAATGTGSSTAPPLFELVSSGVRATGFPQGKGFVVRAGSQARAEATPSFTGHNYFALRSSLINEGRLAKTDDPARLTYTQDVVFDSVSAAAAVTLGRAQSGQGAWKEQGSGQSYGDWRAGLTPGPVFQSLQKGPVFEWPPFFKVLAHKLLEFHEPDRQPALIRLLRQAGISVGHDESEELTVIDPFTFFSLVLKHKTDARVQELFTFIGDKLGIAESAPASLTGVPWSNPMNAWFFPYRSKRKTDDLPTLWALARQAVDGTLEGPTFARALEIQQVGVPKLTQGLFWLNPDAFLPLNGIVVPYLDELGVSGAAEVRTLSDYEQVLEQARDLAPDFPALSYAAWVAAQEEGEVILPPDGATPEVKFRAPPGVPLNQILYGPPGTGKTYSVIDEALKILEPSFASSHSEKHQRDARKARYDELAAEGRVTFMTFHQSFGYEDFIEGLKPVMKDGQLAYELGDGLFLRAVRQAGGAVGDEEAEGTLRAHVLIIDEINRGNVSKVFGELITLLEEGKRAGAAEALTVQLPLSKRHLSVPQSLYVIGTMNTADRSLTQMDAALRRRFTFSAVWPDPGLLPDALELDGGTLNLQAFLGALNERIEERLSRDQMIGHAYLLGVQPTLEQVAGALRHKILPLLEEYFFEDWNSIREVLGDDQKTEQADQFIHVSGNGTGQGQRRRYSYNEEAFGRLSAFQGVYSSP</sequence>
<evidence type="ECO:0000259" key="1">
    <source>
        <dbReference type="SMART" id="SM00382"/>
    </source>
</evidence>
<dbReference type="SMART" id="SM00382">
    <property type="entry name" value="AAA"/>
    <property type="match status" value="1"/>
</dbReference>
<reference evidence="2 3" key="1">
    <citation type="submission" date="2020-08" db="EMBL/GenBank/DDBJ databases">
        <title>Genomic Encyclopedia of Type Strains, Phase IV (KMG-IV): sequencing the most valuable type-strain genomes for metagenomic binning, comparative biology and taxonomic classification.</title>
        <authorList>
            <person name="Goeker M."/>
        </authorList>
    </citation>
    <scope>NUCLEOTIDE SEQUENCE [LARGE SCALE GENOMIC DNA]</scope>
    <source>
        <strain evidence="2 3">DSM 101791</strain>
    </source>
</reference>
<dbReference type="PANTHER" id="PTHR37291:SF1">
    <property type="entry name" value="TYPE IV METHYL-DIRECTED RESTRICTION ENZYME ECOKMCRB SUBUNIT"/>
    <property type="match status" value="1"/>
</dbReference>
<comment type="caution">
    <text evidence="2">The sequence shown here is derived from an EMBL/GenBank/DDBJ whole genome shotgun (WGS) entry which is preliminary data.</text>
</comment>
<dbReference type="InterPro" id="IPR027417">
    <property type="entry name" value="P-loop_NTPase"/>
</dbReference>
<feature type="domain" description="AAA+ ATPase" evidence="1">
    <location>
        <begin position="374"/>
        <end position="575"/>
    </location>
</feature>
<name>A0A7W8LRJ4_9DEIO</name>
<dbReference type="Pfam" id="PF14267">
    <property type="entry name" value="DUF4357"/>
    <property type="match status" value="1"/>
</dbReference>
<dbReference type="AlphaFoldDB" id="A0A7W8LRJ4"/>
<dbReference type="InterPro" id="IPR003593">
    <property type="entry name" value="AAA+_ATPase"/>
</dbReference>
<gene>
    <name evidence="2" type="ORF">HNQ09_003420</name>
</gene>
<dbReference type="Proteomes" id="UP000525389">
    <property type="component" value="Unassembled WGS sequence"/>
</dbReference>
<accession>A0A7W8LRJ4</accession>
<dbReference type="SUPFAM" id="SSF52540">
    <property type="entry name" value="P-loop containing nucleoside triphosphate hydrolases"/>
    <property type="match status" value="1"/>
</dbReference>
<proteinExistence type="predicted"/>
<dbReference type="InterPro" id="IPR011704">
    <property type="entry name" value="ATPase_dyneun-rel_AAA"/>
</dbReference>
<dbReference type="Pfam" id="PF07728">
    <property type="entry name" value="AAA_5"/>
    <property type="match status" value="1"/>
</dbReference>
<dbReference type="GO" id="GO:0016887">
    <property type="term" value="F:ATP hydrolysis activity"/>
    <property type="evidence" value="ECO:0007669"/>
    <property type="project" value="InterPro"/>
</dbReference>
<dbReference type="RefSeq" id="WP_184031578.1">
    <property type="nucleotide sequence ID" value="NZ_JACHFN010000018.1"/>
</dbReference>